<dbReference type="OMA" id="VIKEMEM"/>
<keyword evidence="2" id="KW-1185">Reference proteome</keyword>
<protein>
    <submittedName>
        <fullName evidence="1">Retrotransposable element Tf2</fullName>
    </submittedName>
</protein>
<reference evidence="1" key="1">
    <citation type="journal article" date="2012" name="Nat. Biotechnol.">
        <title>Draft genome sequence of pigeonpea (Cajanus cajan), an orphan legume crop of resource-poor farmers.</title>
        <authorList>
            <person name="Varshney R.K."/>
            <person name="Chen W."/>
            <person name="Li Y."/>
            <person name="Bharti A.K."/>
            <person name="Saxena R.K."/>
            <person name="Schlueter J.A."/>
            <person name="Donoghue M.T."/>
            <person name="Azam S."/>
            <person name="Fan G."/>
            <person name="Whaley A.M."/>
            <person name="Farmer A.D."/>
            <person name="Sheridan J."/>
            <person name="Iwata A."/>
            <person name="Tuteja R."/>
            <person name="Penmetsa R.V."/>
            <person name="Wu W."/>
            <person name="Upadhyaya H.D."/>
            <person name="Yang S.P."/>
            <person name="Shah T."/>
            <person name="Saxena K.B."/>
            <person name="Michael T."/>
            <person name="McCombie W.R."/>
            <person name="Yang B."/>
            <person name="Zhang G."/>
            <person name="Yang H."/>
            <person name="Wang J."/>
            <person name="Spillane C."/>
            <person name="Cook D.R."/>
            <person name="May G.D."/>
            <person name="Xu X."/>
            <person name="Jackson S.A."/>
        </authorList>
    </citation>
    <scope>NUCLEOTIDE SEQUENCE [LARGE SCALE GENOMIC DNA]</scope>
</reference>
<dbReference type="AlphaFoldDB" id="A0A151QM72"/>
<dbReference type="Proteomes" id="UP000075243">
    <property type="component" value="Unassembled WGS sequence"/>
</dbReference>
<dbReference type="Gramene" id="C.cajan_43316.t">
    <property type="protein sequence ID" value="C.cajan_43316.t.cds1"/>
    <property type="gene ID" value="C.cajan_43316"/>
</dbReference>
<sequence>MVFALKSWRHYLYGVRFSVFSDQKELNMRQRRWIEFLKDFDSQLMYHPGKASVVADVLSRKFIHVSILLIRELELIE</sequence>
<name>A0A151QM72_CAJCA</name>
<dbReference type="PANTHER" id="PTHR34072:SF52">
    <property type="entry name" value="RIBONUCLEASE H"/>
    <property type="match status" value="1"/>
</dbReference>
<proteinExistence type="predicted"/>
<dbReference type="SUPFAM" id="SSF56672">
    <property type="entry name" value="DNA/RNA polymerases"/>
    <property type="match status" value="1"/>
</dbReference>
<accession>A0A151QM72</accession>
<evidence type="ECO:0000313" key="2">
    <source>
        <dbReference type="Proteomes" id="UP000075243"/>
    </source>
</evidence>
<dbReference type="EMBL" id="KQ486044">
    <property type="protein sequence ID" value="KYP31393.1"/>
    <property type="molecule type" value="Genomic_DNA"/>
</dbReference>
<dbReference type="InterPro" id="IPR043502">
    <property type="entry name" value="DNA/RNA_pol_sf"/>
</dbReference>
<evidence type="ECO:0000313" key="1">
    <source>
        <dbReference type="EMBL" id="KYP31393.1"/>
    </source>
</evidence>
<dbReference type="PANTHER" id="PTHR34072">
    <property type="entry name" value="ENZYMATIC POLYPROTEIN-RELATED"/>
    <property type="match status" value="1"/>
</dbReference>
<organism evidence="1 2">
    <name type="scientific">Cajanus cajan</name>
    <name type="common">Pigeon pea</name>
    <name type="synonym">Cajanus indicus</name>
    <dbReference type="NCBI Taxonomy" id="3821"/>
    <lineage>
        <taxon>Eukaryota</taxon>
        <taxon>Viridiplantae</taxon>
        <taxon>Streptophyta</taxon>
        <taxon>Embryophyta</taxon>
        <taxon>Tracheophyta</taxon>
        <taxon>Spermatophyta</taxon>
        <taxon>Magnoliopsida</taxon>
        <taxon>eudicotyledons</taxon>
        <taxon>Gunneridae</taxon>
        <taxon>Pentapetalae</taxon>
        <taxon>rosids</taxon>
        <taxon>fabids</taxon>
        <taxon>Fabales</taxon>
        <taxon>Fabaceae</taxon>
        <taxon>Papilionoideae</taxon>
        <taxon>50 kb inversion clade</taxon>
        <taxon>NPAAA clade</taxon>
        <taxon>indigoferoid/millettioid clade</taxon>
        <taxon>Phaseoleae</taxon>
        <taxon>Cajanus</taxon>
    </lineage>
</organism>
<gene>
    <name evidence="1" type="ORF">KK1_048315</name>
</gene>